<dbReference type="InterPro" id="IPR029055">
    <property type="entry name" value="Ntn_hydrolases_N"/>
</dbReference>
<dbReference type="PANTHER" id="PTHR35527">
    <property type="entry name" value="CHOLOYLGLYCINE HYDROLASE"/>
    <property type="match status" value="1"/>
</dbReference>
<dbReference type="InterPro" id="IPR029132">
    <property type="entry name" value="CBAH/NAAA_C"/>
</dbReference>
<evidence type="ECO:0000256" key="2">
    <source>
        <dbReference type="ARBA" id="ARBA00022801"/>
    </source>
</evidence>
<keyword evidence="5" id="KW-1185">Reference proteome</keyword>
<dbReference type="Pfam" id="PF02275">
    <property type="entry name" value="CBAH"/>
    <property type="match status" value="1"/>
</dbReference>
<accession>A0ABN6NNJ6</accession>
<dbReference type="Gene3D" id="3.60.60.10">
    <property type="entry name" value="Penicillin V Acylase, Chain A"/>
    <property type="match status" value="1"/>
</dbReference>
<keyword evidence="2" id="KW-0378">Hydrolase</keyword>
<evidence type="ECO:0000256" key="1">
    <source>
        <dbReference type="ARBA" id="ARBA00006625"/>
    </source>
</evidence>
<dbReference type="SUPFAM" id="SSF56235">
    <property type="entry name" value="N-terminal nucleophile aminohydrolases (Ntn hydrolases)"/>
    <property type="match status" value="1"/>
</dbReference>
<dbReference type="RefSeq" id="WP_194195167.1">
    <property type="nucleotide sequence ID" value="NZ_AP025635.1"/>
</dbReference>
<dbReference type="PANTHER" id="PTHR35527:SF2">
    <property type="entry name" value="HYDROLASE"/>
    <property type="match status" value="1"/>
</dbReference>
<proteinExistence type="inferred from homology"/>
<dbReference type="GeneID" id="83457112"/>
<dbReference type="Proteomes" id="UP000831692">
    <property type="component" value="Chromosome"/>
</dbReference>
<dbReference type="EMBL" id="AP025635">
    <property type="protein sequence ID" value="BDG67565.1"/>
    <property type="molecule type" value="Genomic_DNA"/>
</dbReference>
<evidence type="ECO:0000313" key="4">
    <source>
        <dbReference type="EMBL" id="BDG67565.1"/>
    </source>
</evidence>
<name>A0ABN6NNJ6_9ENTE</name>
<evidence type="ECO:0000259" key="3">
    <source>
        <dbReference type="Pfam" id="PF02275"/>
    </source>
</evidence>
<reference evidence="4 5" key="1">
    <citation type="submission" date="2022-03" db="EMBL/GenBank/DDBJ databases">
        <title>Complete genome sequence of Enterococcus innesii DB-1.</title>
        <authorList>
            <person name="Fukuda D."/>
            <person name="Nolasco-Hipolito C."/>
        </authorList>
    </citation>
    <scope>NUCLEOTIDE SEQUENCE [LARGE SCALE GENOMIC DNA]</scope>
    <source>
        <strain evidence="4 5">DB-1</strain>
    </source>
</reference>
<evidence type="ECO:0000313" key="5">
    <source>
        <dbReference type="Proteomes" id="UP000831692"/>
    </source>
</evidence>
<protein>
    <submittedName>
        <fullName evidence="4">Penicillin acylase</fullName>
    </submittedName>
</protein>
<sequence>MCTSLTYEAKNHTFFLARTMDFGVKLEGRPVAIPRNYVWERQNGKEIKTRYGFVGTGRKLDGYFFADGVNEFGLSVAELYHPNEATYHDSKKPGKLNLAPHEFIMWVMGENKSIAEIKENIGGVRLINKKVSLLDDVPPLHYIITDSTGESIVIETEDKELVIKENPVGVMTNSPKFEWHLTNLNNFLSLKPTNVKNRQVGELTLHPFGQGSGTFGLPGGFTSPERFVRTVYMKHLIKQAANSTEAVNTILKILNGVTIPKGVNIKDDGLDDYTQYRAVMDASNKIYYFNPYDTNSIFAVKLTEELLNAVEPTEFLFEEELQIQFMNC</sequence>
<organism evidence="4 5">
    <name type="scientific">Enterococcus innesii</name>
    <dbReference type="NCBI Taxonomy" id="2839759"/>
    <lineage>
        <taxon>Bacteria</taxon>
        <taxon>Bacillati</taxon>
        <taxon>Bacillota</taxon>
        <taxon>Bacilli</taxon>
        <taxon>Lactobacillales</taxon>
        <taxon>Enterococcaceae</taxon>
        <taxon>Enterococcus</taxon>
    </lineage>
</organism>
<gene>
    <name evidence="4" type="ORF">ENLAB_11290</name>
</gene>
<dbReference type="InterPro" id="IPR052193">
    <property type="entry name" value="Peptidase_C59"/>
</dbReference>
<feature type="domain" description="Choloylglycine hydrolase/NAAA C-terminal" evidence="3">
    <location>
        <begin position="2"/>
        <end position="312"/>
    </location>
</feature>
<comment type="similarity">
    <text evidence="1">Belongs to the peptidase C59 family.</text>
</comment>
<dbReference type="CDD" id="cd00542">
    <property type="entry name" value="Ntn_PVA"/>
    <property type="match status" value="1"/>
</dbReference>